<evidence type="ECO:0000313" key="1">
    <source>
        <dbReference type="EMBL" id="MCI88837.1"/>
    </source>
</evidence>
<dbReference type="AlphaFoldDB" id="A0A392VLR3"/>
<accession>A0A392VLR3</accession>
<organism evidence="1 2">
    <name type="scientific">Trifolium medium</name>
    <dbReference type="NCBI Taxonomy" id="97028"/>
    <lineage>
        <taxon>Eukaryota</taxon>
        <taxon>Viridiplantae</taxon>
        <taxon>Streptophyta</taxon>
        <taxon>Embryophyta</taxon>
        <taxon>Tracheophyta</taxon>
        <taxon>Spermatophyta</taxon>
        <taxon>Magnoliopsida</taxon>
        <taxon>eudicotyledons</taxon>
        <taxon>Gunneridae</taxon>
        <taxon>Pentapetalae</taxon>
        <taxon>rosids</taxon>
        <taxon>fabids</taxon>
        <taxon>Fabales</taxon>
        <taxon>Fabaceae</taxon>
        <taxon>Papilionoideae</taxon>
        <taxon>50 kb inversion clade</taxon>
        <taxon>NPAAA clade</taxon>
        <taxon>Hologalegina</taxon>
        <taxon>IRL clade</taxon>
        <taxon>Trifolieae</taxon>
        <taxon>Trifolium</taxon>
    </lineage>
</organism>
<dbReference type="EMBL" id="LXQA011203608">
    <property type="protein sequence ID" value="MCI88837.1"/>
    <property type="molecule type" value="Genomic_DNA"/>
</dbReference>
<dbReference type="SUPFAM" id="SSF54160">
    <property type="entry name" value="Chromo domain-like"/>
    <property type="match status" value="1"/>
</dbReference>
<sequence>LKPCLDAAAEPLGLPLETEGKCPLIRPLAVLDWKTGTDTEATQVLIQWECLFPEDATWEDYEDIRVTYPE</sequence>
<dbReference type="Proteomes" id="UP000265520">
    <property type="component" value="Unassembled WGS sequence"/>
</dbReference>
<feature type="non-terminal residue" evidence="1">
    <location>
        <position position="1"/>
    </location>
</feature>
<keyword evidence="2" id="KW-1185">Reference proteome</keyword>
<evidence type="ECO:0000313" key="2">
    <source>
        <dbReference type="Proteomes" id="UP000265520"/>
    </source>
</evidence>
<comment type="caution">
    <text evidence="1">The sequence shown here is derived from an EMBL/GenBank/DDBJ whole genome shotgun (WGS) entry which is preliminary data.</text>
</comment>
<reference evidence="1 2" key="1">
    <citation type="journal article" date="2018" name="Front. Plant Sci.">
        <title>Red Clover (Trifolium pratense) and Zigzag Clover (T. medium) - A Picture of Genomic Similarities and Differences.</title>
        <authorList>
            <person name="Dluhosova J."/>
            <person name="Istvanek J."/>
            <person name="Nedelnik J."/>
            <person name="Repkova J."/>
        </authorList>
    </citation>
    <scope>NUCLEOTIDE SEQUENCE [LARGE SCALE GENOMIC DNA]</scope>
    <source>
        <strain evidence="2">cv. 10/8</strain>
        <tissue evidence="1">Leaf</tissue>
    </source>
</reference>
<protein>
    <submittedName>
        <fullName evidence="1">Uncharacterized protein</fullName>
    </submittedName>
</protein>
<dbReference type="InterPro" id="IPR016197">
    <property type="entry name" value="Chromo-like_dom_sf"/>
</dbReference>
<proteinExistence type="predicted"/>
<feature type="non-terminal residue" evidence="1">
    <location>
        <position position="70"/>
    </location>
</feature>
<name>A0A392VLR3_9FABA</name>